<keyword evidence="4" id="KW-1003">Cell membrane</keyword>
<dbReference type="Proteomes" id="UP000192368">
    <property type="component" value="Unassembled WGS sequence"/>
</dbReference>
<dbReference type="AlphaFoldDB" id="A0A1W1UVP0"/>
<evidence type="ECO:0000259" key="15">
    <source>
        <dbReference type="PROSITE" id="PS50109"/>
    </source>
</evidence>
<dbReference type="SMART" id="SM00388">
    <property type="entry name" value="HisKA"/>
    <property type="match status" value="1"/>
</dbReference>
<dbReference type="GO" id="GO:0005886">
    <property type="term" value="C:plasma membrane"/>
    <property type="evidence" value="ECO:0007669"/>
    <property type="project" value="UniProtKB-SubCell"/>
</dbReference>
<evidence type="ECO:0000256" key="13">
    <source>
        <dbReference type="ARBA" id="ARBA00023136"/>
    </source>
</evidence>
<dbReference type="InterPro" id="IPR003660">
    <property type="entry name" value="HAMP_dom"/>
</dbReference>
<gene>
    <name evidence="17" type="ORF">SAMN00017477_0765</name>
</gene>
<organism evidence="17 18">
    <name type="scientific">Peptoniphilus asaccharolyticus DSM 20463</name>
    <dbReference type="NCBI Taxonomy" id="573058"/>
    <lineage>
        <taxon>Bacteria</taxon>
        <taxon>Bacillati</taxon>
        <taxon>Bacillota</taxon>
        <taxon>Tissierellia</taxon>
        <taxon>Tissierellales</taxon>
        <taxon>Peptoniphilaceae</taxon>
        <taxon>Peptoniphilus</taxon>
    </lineage>
</organism>
<evidence type="ECO:0000256" key="2">
    <source>
        <dbReference type="ARBA" id="ARBA00004651"/>
    </source>
</evidence>
<dbReference type="SMART" id="SM00387">
    <property type="entry name" value="HATPase_c"/>
    <property type="match status" value="1"/>
</dbReference>
<dbReference type="PRINTS" id="PR00344">
    <property type="entry name" value="BCTRLSENSOR"/>
</dbReference>
<dbReference type="InterPro" id="IPR005467">
    <property type="entry name" value="His_kinase_dom"/>
</dbReference>
<keyword evidence="11 14" id="KW-1133">Transmembrane helix</keyword>
<name>A0A1W1UVP0_PEPAS</name>
<evidence type="ECO:0000256" key="11">
    <source>
        <dbReference type="ARBA" id="ARBA00022989"/>
    </source>
</evidence>
<keyword evidence="18" id="KW-1185">Reference proteome</keyword>
<dbReference type="InterPro" id="IPR003661">
    <property type="entry name" value="HisK_dim/P_dom"/>
</dbReference>
<evidence type="ECO:0000256" key="1">
    <source>
        <dbReference type="ARBA" id="ARBA00000085"/>
    </source>
</evidence>
<feature type="domain" description="HAMP" evidence="16">
    <location>
        <begin position="190"/>
        <end position="242"/>
    </location>
</feature>
<reference evidence="18" key="1">
    <citation type="submission" date="2017-04" db="EMBL/GenBank/DDBJ databases">
        <authorList>
            <person name="Varghese N."/>
            <person name="Submissions S."/>
        </authorList>
    </citation>
    <scope>NUCLEOTIDE SEQUENCE [LARGE SCALE GENOMIC DNA]</scope>
    <source>
        <strain evidence="18">DSM 20463</strain>
    </source>
</reference>
<feature type="domain" description="Histidine kinase" evidence="15">
    <location>
        <begin position="250"/>
        <end position="464"/>
    </location>
</feature>
<dbReference type="Pfam" id="PF02518">
    <property type="entry name" value="HATPase_c"/>
    <property type="match status" value="1"/>
</dbReference>
<dbReference type="SUPFAM" id="SSF55874">
    <property type="entry name" value="ATPase domain of HSP90 chaperone/DNA topoisomerase II/histidine kinase"/>
    <property type="match status" value="1"/>
</dbReference>
<comment type="subcellular location">
    <subcellularLocation>
        <location evidence="2">Cell membrane</location>
        <topology evidence="2">Multi-pass membrane protein</topology>
    </subcellularLocation>
</comment>
<dbReference type="Gene3D" id="3.30.565.10">
    <property type="entry name" value="Histidine kinase-like ATPase, C-terminal domain"/>
    <property type="match status" value="1"/>
</dbReference>
<protein>
    <recommendedName>
        <fullName evidence="3">histidine kinase</fullName>
        <ecNumber evidence="3">2.7.13.3</ecNumber>
    </recommendedName>
</protein>
<proteinExistence type="predicted"/>
<dbReference type="InterPro" id="IPR050398">
    <property type="entry name" value="HssS/ArlS-like"/>
</dbReference>
<dbReference type="PROSITE" id="PS50885">
    <property type="entry name" value="HAMP"/>
    <property type="match status" value="1"/>
</dbReference>
<feature type="transmembrane region" description="Helical" evidence="14">
    <location>
        <begin position="168"/>
        <end position="189"/>
    </location>
</feature>
<dbReference type="PROSITE" id="PS50109">
    <property type="entry name" value="HIS_KIN"/>
    <property type="match status" value="1"/>
</dbReference>
<evidence type="ECO:0000256" key="5">
    <source>
        <dbReference type="ARBA" id="ARBA00022553"/>
    </source>
</evidence>
<sequence>MKYSIGKKLVKNFLFIIILTVAIISLFLIVGFRNFYYSNIENELSSRLNLSIDSFEKFYSDRTLEDLILEDTEMLWANTNSEVQILNNDKYVIYDSIGAMPTNTIITYDVKSAENGVKSTFIGSNSYTNDKVMALTGKLRNSAGMDIGYLRFISSLEEPNKEILKTSLGILGLGVVVIAITTVMSLILANSIVKPMGELISVAAKMADGQYKIRSELNTPDEFGQLGKTLNSMAEEILKREQIKNDFISSISHELRTPLTSIKGWAVVLKSAREDEKTLLNDGLNIIENETDRLSKMVEELLDFSRFISGRIQLEKDTLNLTDVLNDIAKQMRPRAELNKIEFQSNIDSEKAILIGDENRIRQLLINLLDNAIKFTSTDGFVRFTSSVLEDSIVILITDNGQGIDKDEIQHVKEKFYKGKHSKSHSGIGLSIADEIANLHQGELNIYSEKNIGTTVKVTLPIVKVQKDEEEN</sequence>
<evidence type="ECO:0000313" key="17">
    <source>
        <dbReference type="EMBL" id="SMB85152.1"/>
    </source>
</evidence>
<dbReference type="GO" id="GO:0000155">
    <property type="term" value="F:phosphorelay sensor kinase activity"/>
    <property type="evidence" value="ECO:0007669"/>
    <property type="project" value="InterPro"/>
</dbReference>
<keyword evidence="8" id="KW-0547">Nucleotide-binding</keyword>
<dbReference type="PANTHER" id="PTHR45528">
    <property type="entry name" value="SENSOR HISTIDINE KINASE CPXA"/>
    <property type="match status" value="1"/>
</dbReference>
<dbReference type="InterPro" id="IPR036097">
    <property type="entry name" value="HisK_dim/P_sf"/>
</dbReference>
<evidence type="ECO:0000259" key="16">
    <source>
        <dbReference type="PROSITE" id="PS50885"/>
    </source>
</evidence>
<dbReference type="SUPFAM" id="SSF158472">
    <property type="entry name" value="HAMP domain-like"/>
    <property type="match status" value="1"/>
</dbReference>
<keyword evidence="5" id="KW-0597">Phosphoprotein</keyword>
<dbReference type="InterPro" id="IPR036890">
    <property type="entry name" value="HATPase_C_sf"/>
</dbReference>
<dbReference type="RefSeq" id="WP_084230412.1">
    <property type="nucleotide sequence ID" value="NZ_FWWR01000009.1"/>
</dbReference>
<evidence type="ECO:0000256" key="10">
    <source>
        <dbReference type="ARBA" id="ARBA00022840"/>
    </source>
</evidence>
<evidence type="ECO:0000256" key="4">
    <source>
        <dbReference type="ARBA" id="ARBA00022475"/>
    </source>
</evidence>
<evidence type="ECO:0000256" key="3">
    <source>
        <dbReference type="ARBA" id="ARBA00012438"/>
    </source>
</evidence>
<dbReference type="SUPFAM" id="SSF47384">
    <property type="entry name" value="Homodimeric domain of signal transducing histidine kinase"/>
    <property type="match status" value="1"/>
</dbReference>
<dbReference type="CDD" id="cd06225">
    <property type="entry name" value="HAMP"/>
    <property type="match status" value="1"/>
</dbReference>
<dbReference type="EMBL" id="FWWR01000009">
    <property type="protein sequence ID" value="SMB85152.1"/>
    <property type="molecule type" value="Genomic_DNA"/>
</dbReference>
<dbReference type="OrthoDB" id="2359336at2"/>
<dbReference type="GO" id="GO:0005524">
    <property type="term" value="F:ATP binding"/>
    <property type="evidence" value="ECO:0007669"/>
    <property type="project" value="UniProtKB-KW"/>
</dbReference>
<dbReference type="InterPro" id="IPR003594">
    <property type="entry name" value="HATPase_dom"/>
</dbReference>
<keyword evidence="6" id="KW-0808">Transferase</keyword>
<dbReference type="PANTHER" id="PTHR45528:SF1">
    <property type="entry name" value="SENSOR HISTIDINE KINASE CPXA"/>
    <property type="match status" value="1"/>
</dbReference>
<evidence type="ECO:0000256" key="8">
    <source>
        <dbReference type="ARBA" id="ARBA00022741"/>
    </source>
</evidence>
<evidence type="ECO:0000256" key="9">
    <source>
        <dbReference type="ARBA" id="ARBA00022777"/>
    </source>
</evidence>
<evidence type="ECO:0000256" key="6">
    <source>
        <dbReference type="ARBA" id="ARBA00022679"/>
    </source>
</evidence>
<evidence type="ECO:0000256" key="7">
    <source>
        <dbReference type="ARBA" id="ARBA00022692"/>
    </source>
</evidence>
<keyword evidence="13 14" id="KW-0472">Membrane</keyword>
<evidence type="ECO:0000256" key="14">
    <source>
        <dbReference type="SAM" id="Phobius"/>
    </source>
</evidence>
<dbReference type="SMART" id="SM00304">
    <property type="entry name" value="HAMP"/>
    <property type="match status" value="1"/>
</dbReference>
<dbReference type="CDD" id="cd00082">
    <property type="entry name" value="HisKA"/>
    <property type="match status" value="1"/>
</dbReference>
<dbReference type="CDD" id="cd00075">
    <property type="entry name" value="HATPase"/>
    <property type="match status" value="1"/>
</dbReference>
<dbReference type="Pfam" id="PF00672">
    <property type="entry name" value="HAMP"/>
    <property type="match status" value="1"/>
</dbReference>
<dbReference type="EC" id="2.7.13.3" evidence="3"/>
<evidence type="ECO:0000256" key="12">
    <source>
        <dbReference type="ARBA" id="ARBA00023012"/>
    </source>
</evidence>
<keyword evidence="9 17" id="KW-0418">Kinase</keyword>
<dbReference type="Gene3D" id="1.10.287.130">
    <property type="match status" value="1"/>
</dbReference>
<comment type="catalytic activity">
    <reaction evidence="1">
        <text>ATP + protein L-histidine = ADP + protein N-phospho-L-histidine.</text>
        <dbReference type="EC" id="2.7.13.3"/>
    </reaction>
</comment>
<dbReference type="STRING" id="573058.SAMN00017477_0765"/>
<accession>A0A1W1UVP0</accession>
<dbReference type="InterPro" id="IPR004358">
    <property type="entry name" value="Sig_transdc_His_kin-like_C"/>
</dbReference>
<dbReference type="Pfam" id="PF00512">
    <property type="entry name" value="HisKA"/>
    <property type="match status" value="1"/>
</dbReference>
<dbReference type="FunFam" id="1.10.287.130:FF:000001">
    <property type="entry name" value="Two-component sensor histidine kinase"/>
    <property type="match status" value="1"/>
</dbReference>
<dbReference type="FunFam" id="3.30.565.10:FF:000006">
    <property type="entry name" value="Sensor histidine kinase WalK"/>
    <property type="match status" value="1"/>
</dbReference>
<keyword evidence="10" id="KW-0067">ATP-binding</keyword>
<keyword evidence="7 14" id="KW-0812">Transmembrane</keyword>
<evidence type="ECO:0000313" key="18">
    <source>
        <dbReference type="Proteomes" id="UP000192368"/>
    </source>
</evidence>
<keyword evidence="12" id="KW-0902">Two-component regulatory system</keyword>
<dbReference type="Gene3D" id="6.10.340.10">
    <property type="match status" value="1"/>
</dbReference>
<feature type="transmembrane region" description="Helical" evidence="14">
    <location>
        <begin position="12"/>
        <end position="32"/>
    </location>
</feature>